<dbReference type="InterPro" id="IPR036397">
    <property type="entry name" value="RNaseH_sf"/>
</dbReference>
<evidence type="ECO:0000313" key="3">
    <source>
        <dbReference type="EMBL" id="KFD60341.1"/>
    </source>
</evidence>
<dbReference type="PROSITE" id="PS50994">
    <property type="entry name" value="INTEGRASE"/>
    <property type="match status" value="1"/>
</dbReference>
<name>A0A085MSZ5_9BILA</name>
<dbReference type="GO" id="GO:0015074">
    <property type="term" value="P:DNA integration"/>
    <property type="evidence" value="ECO:0007669"/>
    <property type="project" value="InterPro"/>
</dbReference>
<dbReference type="FunFam" id="3.30.420.10:FF:000032">
    <property type="entry name" value="Retrovirus-related Pol polyprotein from transposon 297-like Protein"/>
    <property type="match status" value="1"/>
</dbReference>
<evidence type="ECO:0000256" key="1">
    <source>
        <dbReference type="SAM" id="MobiDB-lite"/>
    </source>
</evidence>
<protein>
    <recommendedName>
        <fullName evidence="2">Integrase catalytic domain-containing protein</fullName>
    </recommendedName>
</protein>
<dbReference type="EMBL" id="KL367675">
    <property type="protein sequence ID" value="KFD60341.1"/>
    <property type="molecule type" value="Genomic_DNA"/>
</dbReference>
<feature type="region of interest" description="Disordered" evidence="1">
    <location>
        <begin position="337"/>
        <end position="357"/>
    </location>
</feature>
<feature type="domain" description="Integrase catalytic" evidence="2">
    <location>
        <begin position="68"/>
        <end position="236"/>
    </location>
</feature>
<organism evidence="3">
    <name type="scientific">Trichuris suis</name>
    <name type="common">pig whipworm</name>
    <dbReference type="NCBI Taxonomy" id="68888"/>
    <lineage>
        <taxon>Eukaryota</taxon>
        <taxon>Metazoa</taxon>
        <taxon>Ecdysozoa</taxon>
        <taxon>Nematoda</taxon>
        <taxon>Enoplea</taxon>
        <taxon>Dorylaimia</taxon>
        <taxon>Trichinellida</taxon>
        <taxon>Trichuridae</taxon>
        <taxon>Trichuris</taxon>
    </lineage>
</organism>
<dbReference type="Gene3D" id="1.10.340.70">
    <property type="match status" value="1"/>
</dbReference>
<dbReference type="Pfam" id="PF00665">
    <property type="entry name" value="rve"/>
    <property type="match status" value="1"/>
</dbReference>
<gene>
    <name evidence="3" type="ORF">M514_12329</name>
</gene>
<dbReference type="PANTHER" id="PTHR38681:SF1">
    <property type="entry name" value="RETROVIRUS-RELATED POL POLYPROTEIN FROM TRANSPOSON 412-LIKE PROTEIN"/>
    <property type="match status" value="1"/>
</dbReference>
<proteinExistence type="predicted"/>
<sequence length="369" mass="41734">MSVPCALRREIFDAIHKPSHPGIRASTALLTARFVWPAIRKNCRAWTKMCTECQRCKVFRHTKTPIGTFTVPDQRFAHVHLDIIQLSPSDGYTYCLTMIDRFTRWPEATPISDISAETVARAFYSAWIARFGCPQTITTGRGRQFESSLFQKLMDLFGIKRIRTAFHPQSNGLVERFHRPLKVALKAHKTNKWTEVLPMVLLGLRTAPKAAINVSAAELVYGTTLRLPTEFFQQATNEENPTTFVGRLVRVMRDLRPIPTASRPSTTAVFIPPELQSCSHVFLRNDTVDRPLDATYSGPFRVLSRQDKTFVIEISGRPSTVSIDRVKPAHLANDYAFPESQSASPPQPKASPRPARKVAFSARPDYLYY</sequence>
<dbReference type="GO" id="GO:0003676">
    <property type="term" value="F:nucleic acid binding"/>
    <property type="evidence" value="ECO:0007669"/>
    <property type="project" value="InterPro"/>
</dbReference>
<dbReference type="InterPro" id="IPR012337">
    <property type="entry name" value="RNaseH-like_sf"/>
</dbReference>
<reference evidence="3" key="1">
    <citation type="journal article" date="2014" name="Nat. Genet.">
        <title>Genome and transcriptome of the porcine whipworm Trichuris suis.</title>
        <authorList>
            <person name="Jex A.R."/>
            <person name="Nejsum P."/>
            <person name="Schwarz E.M."/>
            <person name="Hu L."/>
            <person name="Young N.D."/>
            <person name="Hall R.S."/>
            <person name="Korhonen P.K."/>
            <person name="Liao S."/>
            <person name="Thamsborg S."/>
            <person name="Xia J."/>
            <person name="Xu P."/>
            <person name="Wang S."/>
            <person name="Scheerlinck J.P."/>
            <person name="Hofmann A."/>
            <person name="Sternberg P.W."/>
            <person name="Wang J."/>
            <person name="Gasser R.B."/>
        </authorList>
    </citation>
    <scope>NUCLEOTIDE SEQUENCE [LARGE SCALE GENOMIC DNA]</scope>
    <source>
        <strain evidence="3">DCEP-RM93F</strain>
    </source>
</reference>
<evidence type="ECO:0000259" key="2">
    <source>
        <dbReference type="PROSITE" id="PS50994"/>
    </source>
</evidence>
<dbReference type="AlphaFoldDB" id="A0A085MSZ5"/>
<dbReference type="Gene3D" id="3.30.420.10">
    <property type="entry name" value="Ribonuclease H-like superfamily/Ribonuclease H"/>
    <property type="match status" value="1"/>
</dbReference>
<dbReference type="InterPro" id="IPR041588">
    <property type="entry name" value="Integrase_H2C2"/>
</dbReference>
<dbReference type="Proteomes" id="UP000030758">
    <property type="component" value="Unassembled WGS sequence"/>
</dbReference>
<dbReference type="InterPro" id="IPR001584">
    <property type="entry name" value="Integrase_cat-core"/>
</dbReference>
<dbReference type="SUPFAM" id="SSF53098">
    <property type="entry name" value="Ribonuclease H-like"/>
    <property type="match status" value="1"/>
</dbReference>
<accession>A0A085MSZ5</accession>
<dbReference type="PANTHER" id="PTHR38681">
    <property type="entry name" value="RETROVIRUS-RELATED POL POLYPROTEIN FROM TRANSPOSON 412-LIKE PROTEIN-RELATED"/>
    <property type="match status" value="1"/>
</dbReference>
<dbReference type="Pfam" id="PF17921">
    <property type="entry name" value="Integrase_H2C2"/>
    <property type="match status" value="1"/>
</dbReference>